<accession>A0A6S7HAQ5</accession>
<feature type="transmembrane region" description="Helical" evidence="2">
    <location>
        <begin position="286"/>
        <end position="308"/>
    </location>
</feature>
<sequence>MADIELEETNRVDDREAKEAGTAEEETSFTDDNGRQDERILIPVGFNPDVDGSRLSGSTPNIGRDVGVMKRAYTLDKKDFLKRELGVNINKGDGPSSAIIFDKMKLTVNKAGTKISGTTFKDVKIIISKNALVEEQLERQNLDAPQELVDNVLENAVERMDDELSVQSEVIGNNTVITENELRELRGILNVKENSGKQKIEYLEIDENHWKELARTERTAGREQKALLYEAMANTAELKADEIRLRSNERPKGPKAMSIVEEEVEINDLTRFEIFKKWARENIAEISAVAISVAGIITTIIMGVRSVAKK</sequence>
<comment type="caution">
    <text evidence="3">The sequence shown here is derived from an EMBL/GenBank/DDBJ whole genome shotgun (WGS) entry which is preliminary data.</text>
</comment>
<name>A0A6S7HAQ5_PARCT</name>
<feature type="compositionally biased region" description="Basic and acidic residues" evidence="1">
    <location>
        <begin position="8"/>
        <end position="21"/>
    </location>
</feature>
<evidence type="ECO:0000256" key="2">
    <source>
        <dbReference type="SAM" id="Phobius"/>
    </source>
</evidence>
<keyword evidence="4" id="KW-1185">Reference proteome</keyword>
<evidence type="ECO:0000313" key="4">
    <source>
        <dbReference type="Proteomes" id="UP001152795"/>
    </source>
</evidence>
<keyword evidence="2" id="KW-1133">Transmembrane helix</keyword>
<organism evidence="3 4">
    <name type="scientific">Paramuricea clavata</name>
    <name type="common">Red gorgonian</name>
    <name type="synonym">Violescent sea-whip</name>
    <dbReference type="NCBI Taxonomy" id="317549"/>
    <lineage>
        <taxon>Eukaryota</taxon>
        <taxon>Metazoa</taxon>
        <taxon>Cnidaria</taxon>
        <taxon>Anthozoa</taxon>
        <taxon>Octocorallia</taxon>
        <taxon>Malacalcyonacea</taxon>
        <taxon>Plexauridae</taxon>
        <taxon>Paramuricea</taxon>
    </lineage>
</organism>
<dbReference type="Proteomes" id="UP001152795">
    <property type="component" value="Unassembled WGS sequence"/>
</dbReference>
<feature type="region of interest" description="Disordered" evidence="1">
    <location>
        <begin position="1"/>
        <end position="34"/>
    </location>
</feature>
<dbReference type="AlphaFoldDB" id="A0A6S7HAQ5"/>
<reference evidence="3" key="1">
    <citation type="submission" date="2020-04" db="EMBL/GenBank/DDBJ databases">
        <authorList>
            <person name="Alioto T."/>
            <person name="Alioto T."/>
            <person name="Gomez Garrido J."/>
        </authorList>
    </citation>
    <scope>NUCLEOTIDE SEQUENCE</scope>
    <source>
        <strain evidence="3">A484AB</strain>
    </source>
</reference>
<protein>
    <submittedName>
        <fullName evidence="3">Uncharacterized protein</fullName>
    </submittedName>
</protein>
<proteinExistence type="predicted"/>
<keyword evidence="2" id="KW-0812">Transmembrane</keyword>
<evidence type="ECO:0000256" key="1">
    <source>
        <dbReference type="SAM" id="MobiDB-lite"/>
    </source>
</evidence>
<gene>
    <name evidence="3" type="ORF">PACLA_8A000676</name>
</gene>
<keyword evidence="2" id="KW-0472">Membrane</keyword>
<dbReference type="EMBL" id="CACRXK020003766">
    <property type="protein sequence ID" value="CAB4000153.1"/>
    <property type="molecule type" value="Genomic_DNA"/>
</dbReference>
<evidence type="ECO:0000313" key="3">
    <source>
        <dbReference type="EMBL" id="CAB4000153.1"/>
    </source>
</evidence>